<dbReference type="PANTHER" id="PTHR10344">
    <property type="entry name" value="THYMIDYLATE KINASE"/>
    <property type="match status" value="1"/>
</dbReference>
<comment type="catalytic activity">
    <reaction evidence="8">
        <text>dTMP + ATP = dTDP + ADP</text>
        <dbReference type="Rhea" id="RHEA:13517"/>
        <dbReference type="ChEBI" id="CHEBI:30616"/>
        <dbReference type="ChEBI" id="CHEBI:58369"/>
        <dbReference type="ChEBI" id="CHEBI:63528"/>
        <dbReference type="ChEBI" id="CHEBI:456216"/>
        <dbReference type="EC" id="2.7.4.9"/>
    </reaction>
</comment>
<dbReference type="Pfam" id="PF02223">
    <property type="entry name" value="Thymidylate_kin"/>
    <property type="match status" value="1"/>
</dbReference>
<dbReference type="GO" id="GO:0004798">
    <property type="term" value="F:dTMP kinase activity"/>
    <property type="evidence" value="ECO:0007669"/>
    <property type="project" value="UniProtKB-EC"/>
</dbReference>
<dbReference type="STRING" id="1798331.A2W57_02215"/>
<dbReference type="InterPro" id="IPR039430">
    <property type="entry name" value="Thymidylate_kin-like_dom"/>
</dbReference>
<organism evidence="10 11">
    <name type="scientific">Candidatus Giovannonibacteria bacterium RIFCSPHIGHO2_02_43_16</name>
    <dbReference type="NCBI Taxonomy" id="1798331"/>
    <lineage>
        <taxon>Bacteria</taxon>
        <taxon>Candidatus Giovannoniibacteriota</taxon>
    </lineage>
</organism>
<dbReference type="GO" id="GO:0005524">
    <property type="term" value="F:ATP binding"/>
    <property type="evidence" value="ECO:0007669"/>
    <property type="project" value="UniProtKB-KW"/>
</dbReference>
<evidence type="ECO:0000256" key="5">
    <source>
        <dbReference type="ARBA" id="ARBA00022741"/>
    </source>
</evidence>
<keyword evidence="3" id="KW-0808">Transferase</keyword>
<dbReference type="AlphaFoldDB" id="A0A1F5WCZ8"/>
<dbReference type="SUPFAM" id="SSF52540">
    <property type="entry name" value="P-loop containing nucleoside triphosphate hydrolases"/>
    <property type="match status" value="1"/>
</dbReference>
<evidence type="ECO:0000256" key="4">
    <source>
        <dbReference type="ARBA" id="ARBA00022727"/>
    </source>
</evidence>
<keyword evidence="6 10" id="KW-0418">Kinase</keyword>
<comment type="caution">
    <text evidence="10">The sequence shown here is derived from an EMBL/GenBank/DDBJ whole genome shotgun (WGS) entry which is preliminary data.</text>
</comment>
<evidence type="ECO:0000256" key="2">
    <source>
        <dbReference type="ARBA" id="ARBA00012980"/>
    </source>
</evidence>
<sequence>MMKTPLFIAMEGLDGSGESTQADLLKKYFEDRKIKVLLTKEPYIKTKFGKTIRKVLEKKIKIGLRELQDLFTKNREEHLKKLILPSLKKGITVISDRYYFST</sequence>
<keyword evidence="7" id="KW-0067">ATP-binding</keyword>
<evidence type="ECO:0000256" key="1">
    <source>
        <dbReference type="ARBA" id="ARBA00009776"/>
    </source>
</evidence>
<protein>
    <recommendedName>
        <fullName evidence="2">dTMP kinase</fullName>
        <ecNumber evidence="2">2.7.4.9</ecNumber>
    </recommendedName>
</protein>
<feature type="non-terminal residue" evidence="10">
    <location>
        <position position="102"/>
    </location>
</feature>
<evidence type="ECO:0000256" key="8">
    <source>
        <dbReference type="ARBA" id="ARBA00048743"/>
    </source>
</evidence>
<dbReference type="GO" id="GO:0006235">
    <property type="term" value="P:dTTP biosynthetic process"/>
    <property type="evidence" value="ECO:0007669"/>
    <property type="project" value="TreeGrafter"/>
</dbReference>
<name>A0A1F5WCZ8_9BACT</name>
<evidence type="ECO:0000256" key="7">
    <source>
        <dbReference type="ARBA" id="ARBA00022840"/>
    </source>
</evidence>
<reference evidence="10 11" key="1">
    <citation type="journal article" date="2016" name="Nat. Commun.">
        <title>Thousands of microbial genomes shed light on interconnected biogeochemical processes in an aquifer system.</title>
        <authorList>
            <person name="Anantharaman K."/>
            <person name="Brown C.T."/>
            <person name="Hug L.A."/>
            <person name="Sharon I."/>
            <person name="Castelle C.J."/>
            <person name="Probst A.J."/>
            <person name="Thomas B.C."/>
            <person name="Singh A."/>
            <person name="Wilkins M.J."/>
            <person name="Karaoz U."/>
            <person name="Brodie E.L."/>
            <person name="Williams K.H."/>
            <person name="Hubbard S.S."/>
            <person name="Banfield J.F."/>
        </authorList>
    </citation>
    <scope>NUCLEOTIDE SEQUENCE [LARGE SCALE GENOMIC DNA]</scope>
</reference>
<evidence type="ECO:0000313" key="10">
    <source>
        <dbReference type="EMBL" id="OGF73493.1"/>
    </source>
</evidence>
<evidence type="ECO:0000259" key="9">
    <source>
        <dbReference type="Pfam" id="PF02223"/>
    </source>
</evidence>
<dbReference type="GO" id="GO:0006233">
    <property type="term" value="P:dTDP biosynthetic process"/>
    <property type="evidence" value="ECO:0007669"/>
    <property type="project" value="InterPro"/>
</dbReference>
<dbReference type="EC" id="2.7.4.9" evidence="2"/>
<dbReference type="Proteomes" id="UP000178276">
    <property type="component" value="Unassembled WGS sequence"/>
</dbReference>
<dbReference type="Gene3D" id="3.40.50.300">
    <property type="entry name" value="P-loop containing nucleotide triphosphate hydrolases"/>
    <property type="match status" value="1"/>
</dbReference>
<keyword evidence="4" id="KW-0545">Nucleotide biosynthesis</keyword>
<dbReference type="EMBL" id="MFHJ01000037">
    <property type="protein sequence ID" value="OGF73493.1"/>
    <property type="molecule type" value="Genomic_DNA"/>
</dbReference>
<evidence type="ECO:0000256" key="3">
    <source>
        <dbReference type="ARBA" id="ARBA00022679"/>
    </source>
</evidence>
<dbReference type="PANTHER" id="PTHR10344:SF4">
    <property type="entry name" value="UMP-CMP KINASE 2, MITOCHONDRIAL"/>
    <property type="match status" value="1"/>
</dbReference>
<dbReference type="NCBIfam" id="TIGR00041">
    <property type="entry name" value="DTMP_kinase"/>
    <property type="match status" value="1"/>
</dbReference>
<accession>A0A1F5WCZ8</accession>
<keyword evidence="5" id="KW-0547">Nucleotide-binding</keyword>
<dbReference type="GO" id="GO:0006227">
    <property type="term" value="P:dUDP biosynthetic process"/>
    <property type="evidence" value="ECO:0007669"/>
    <property type="project" value="TreeGrafter"/>
</dbReference>
<dbReference type="InterPro" id="IPR018094">
    <property type="entry name" value="Thymidylate_kinase"/>
</dbReference>
<proteinExistence type="inferred from homology"/>
<dbReference type="GO" id="GO:0005737">
    <property type="term" value="C:cytoplasm"/>
    <property type="evidence" value="ECO:0007669"/>
    <property type="project" value="TreeGrafter"/>
</dbReference>
<feature type="domain" description="Thymidylate kinase-like" evidence="9">
    <location>
        <begin position="11"/>
        <end position="102"/>
    </location>
</feature>
<dbReference type="CDD" id="cd01672">
    <property type="entry name" value="TMPK"/>
    <property type="match status" value="1"/>
</dbReference>
<evidence type="ECO:0000313" key="11">
    <source>
        <dbReference type="Proteomes" id="UP000178276"/>
    </source>
</evidence>
<comment type="similarity">
    <text evidence="1">Belongs to the thymidylate kinase family.</text>
</comment>
<gene>
    <name evidence="10" type="ORF">A2W57_02215</name>
</gene>
<dbReference type="InterPro" id="IPR027417">
    <property type="entry name" value="P-loop_NTPase"/>
</dbReference>
<evidence type="ECO:0000256" key="6">
    <source>
        <dbReference type="ARBA" id="ARBA00022777"/>
    </source>
</evidence>